<feature type="region of interest" description="Disordered" evidence="1">
    <location>
        <begin position="1"/>
        <end position="33"/>
    </location>
</feature>
<reference evidence="2 3" key="1">
    <citation type="submission" date="2018-11" db="EMBL/GenBank/DDBJ databases">
        <title>Genome assembly of Steccherinum ochraceum LE-BIN_3174, the white-rot fungus of the Steccherinaceae family (The Residual Polyporoid clade, Polyporales, Basidiomycota).</title>
        <authorList>
            <person name="Fedorova T.V."/>
            <person name="Glazunova O.A."/>
            <person name="Landesman E.O."/>
            <person name="Moiseenko K.V."/>
            <person name="Psurtseva N.V."/>
            <person name="Savinova O.S."/>
            <person name="Shakhova N.V."/>
            <person name="Tyazhelova T.V."/>
            <person name="Vasina D.V."/>
        </authorList>
    </citation>
    <scope>NUCLEOTIDE SEQUENCE [LARGE SCALE GENOMIC DNA]</scope>
    <source>
        <strain evidence="2 3">LE-BIN_3174</strain>
    </source>
</reference>
<protein>
    <submittedName>
        <fullName evidence="2">Uncharacterized protein</fullName>
    </submittedName>
</protein>
<proteinExistence type="predicted"/>
<organism evidence="2 3">
    <name type="scientific">Steccherinum ochraceum</name>
    <dbReference type="NCBI Taxonomy" id="92696"/>
    <lineage>
        <taxon>Eukaryota</taxon>
        <taxon>Fungi</taxon>
        <taxon>Dikarya</taxon>
        <taxon>Basidiomycota</taxon>
        <taxon>Agaricomycotina</taxon>
        <taxon>Agaricomycetes</taxon>
        <taxon>Polyporales</taxon>
        <taxon>Steccherinaceae</taxon>
        <taxon>Steccherinum</taxon>
    </lineage>
</organism>
<keyword evidence="3" id="KW-1185">Reference proteome</keyword>
<gene>
    <name evidence="2" type="ORF">EIP91_000707</name>
</gene>
<name>A0A4R0RNR8_9APHY</name>
<feature type="compositionally biased region" description="Acidic residues" evidence="1">
    <location>
        <begin position="207"/>
        <end position="233"/>
    </location>
</feature>
<dbReference type="OrthoDB" id="68090at2759"/>
<dbReference type="Proteomes" id="UP000292702">
    <property type="component" value="Unassembled WGS sequence"/>
</dbReference>
<evidence type="ECO:0000313" key="3">
    <source>
        <dbReference type="Proteomes" id="UP000292702"/>
    </source>
</evidence>
<evidence type="ECO:0000313" key="2">
    <source>
        <dbReference type="EMBL" id="TCD66929.1"/>
    </source>
</evidence>
<dbReference type="EMBL" id="RWJN01000116">
    <property type="protein sequence ID" value="TCD66929.1"/>
    <property type="molecule type" value="Genomic_DNA"/>
</dbReference>
<sequence>MPASPTYPTRPHRTATHAIPGFISPRKPKQRPINDLTIPELSEKHARNKRILSNPGPSTSVYVQRLSAEQVAIEARLAELVGVEKIQEMLERTTISDDNGMKVDGESEPQAHDDRLEAPVISRRLETKQRILNSYGASIAKDSNVNTFSFEEAARIEKEAHAQDERRRQEAEERKRRRGLPIKGEVLTEKERAARIWAFMNYKPTESDLEDDDDDDKDSDDDDPAAWFDDDQDDGRKGQDIVEPDDHDFSTIIRVDEAHIPRSMLYEPRDDE</sequence>
<comment type="caution">
    <text evidence="2">The sequence shown here is derived from an EMBL/GenBank/DDBJ whole genome shotgun (WGS) entry which is preliminary data.</text>
</comment>
<dbReference type="AlphaFoldDB" id="A0A4R0RNR8"/>
<feature type="region of interest" description="Disordered" evidence="1">
    <location>
        <begin position="203"/>
        <end position="272"/>
    </location>
</feature>
<evidence type="ECO:0000256" key="1">
    <source>
        <dbReference type="SAM" id="MobiDB-lite"/>
    </source>
</evidence>
<dbReference type="STRING" id="92696.A0A4R0RNR8"/>
<accession>A0A4R0RNR8</accession>